<feature type="non-terminal residue" evidence="1">
    <location>
        <position position="1"/>
    </location>
</feature>
<organism evidence="1">
    <name type="scientific">Clastoptera arizonana</name>
    <name type="common">Arizona spittle bug</name>
    <dbReference type="NCBI Taxonomy" id="38151"/>
    <lineage>
        <taxon>Eukaryota</taxon>
        <taxon>Metazoa</taxon>
        <taxon>Ecdysozoa</taxon>
        <taxon>Arthropoda</taxon>
        <taxon>Hexapoda</taxon>
        <taxon>Insecta</taxon>
        <taxon>Pterygota</taxon>
        <taxon>Neoptera</taxon>
        <taxon>Paraneoptera</taxon>
        <taxon>Hemiptera</taxon>
        <taxon>Auchenorrhyncha</taxon>
        <taxon>Cercopoidea</taxon>
        <taxon>Clastopteridae</taxon>
        <taxon>Clastoptera</taxon>
    </lineage>
</organism>
<gene>
    <name evidence="1" type="ORF">g.45599</name>
</gene>
<name>A0A1B6BYS1_9HEMI</name>
<proteinExistence type="predicted"/>
<dbReference type="AlphaFoldDB" id="A0A1B6BYS1"/>
<protein>
    <submittedName>
        <fullName evidence="1">Uncharacterized protein</fullName>
    </submittedName>
</protein>
<feature type="non-terminal residue" evidence="1">
    <location>
        <position position="153"/>
    </location>
</feature>
<sequence length="153" mass="17435">HQNPSTWGLAPIEALDLLYYFDVYYVSGTAGETSRPAMFPPSLWNVHEATLSDSHRTNNICESWNNRFKNLVGHQNPSTWGLAPIEALDLLYYFDVYYVSGTAGETSRPAMFPPSLWNVHEATLSDSHRTNNICESWNNRFKNLVGHQNPSTW</sequence>
<reference evidence="1" key="1">
    <citation type="submission" date="2015-12" db="EMBL/GenBank/DDBJ databases">
        <title>De novo transcriptome assembly of four potential Pierce s Disease insect vectors from Arizona vineyards.</title>
        <authorList>
            <person name="Tassone E.E."/>
        </authorList>
    </citation>
    <scope>NUCLEOTIDE SEQUENCE</scope>
</reference>
<evidence type="ECO:0000313" key="1">
    <source>
        <dbReference type="EMBL" id="JAS06396.1"/>
    </source>
</evidence>
<accession>A0A1B6BYS1</accession>
<dbReference type="EMBL" id="GEDC01030902">
    <property type="protein sequence ID" value="JAS06396.1"/>
    <property type="molecule type" value="Transcribed_RNA"/>
</dbReference>